<reference evidence="2" key="1">
    <citation type="submission" date="2018-05" db="EMBL/GenBank/DDBJ databases">
        <authorList>
            <person name="Lanie J.A."/>
            <person name="Ng W.-L."/>
            <person name="Kazmierczak K.M."/>
            <person name="Andrzejewski T.M."/>
            <person name="Davidsen T.M."/>
            <person name="Wayne K.J."/>
            <person name="Tettelin H."/>
            <person name="Glass J.I."/>
            <person name="Rusch D."/>
            <person name="Podicherti R."/>
            <person name="Tsui H.-C.T."/>
            <person name="Winkler M.E."/>
        </authorList>
    </citation>
    <scope>NUCLEOTIDE SEQUENCE</scope>
</reference>
<dbReference type="PANTHER" id="PTHR43814">
    <property type="entry name" value="ARGININOSUCCINATE LYASE"/>
    <property type="match status" value="1"/>
</dbReference>
<feature type="domain" description="Argininosuccinate lyase C-terminal" evidence="1">
    <location>
        <begin position="77"/>
        <end position="143"/>
    </location>
</feature>
<dbReference type="PANTHER" id="PTHR43814:SF1">
    <property type="entry name" value="ARGININOSUCCINATE LYASE"/>
    <property type="match status" value="1"/>
</dbReference>
<dbReference type="GO" id="GO:0005829">
    <property type="term" value="C:cytosol"/>
    <property type="evidence" value="ECO:0007669"/>
    <property type="project" value="TreeGrafter"/>
</dbReference>
<dbReference type="InterPro" id="IPR008948">
    <property type="entry name" value="L-Aspartase-like"/>
</dbReference>
<dbReference type="SUPFAM" id="SSF48557">
    <property type="entry name" value="L-aspartase-like"/>
    <property type="match status" value="1"/>
</dbReference>
<dbReference type="FunFam" id="1.10.40.30:FF:000001">
    <property type="entry name" value="Argininosuccinate lyase"/>
    <property type="match status" value="1"/>
</dbReference>
<dbReference type="EMBL" id="UINC01229774">
    <property type="protein sequence ID" value="SVE61624.1"/>
    <property type="molecule type" value="Genomic_DNA"/>
</dbReference>
<evidence type="ECO:0000313" key="2">
    <source>
        <dbReference type="EMBL" id="SVE61624.1"/>
    </source>
</evidence>
<dbReference type="Pfam" id="PF14698">
    <property type="entry name" value="ASL_C2"/>
    <property type="match status" value="1"/>
</dbReference>
<name>A0A383EYG9_9ZZZZ</name>
<dbReference type="AlphaFoldDB" id="A0A383EYG9"/>
<accession>A0A383EYG9</accession>
<sequence>CELARGKTGRVVGHLIGLLTCLKGLPLSYNKDLQEDKEGVFDTHDTLLGILGVFTTMVETMQVDRERTAGSLEGGYLEALGVADYLTRKGMPFREAHDLAGSCVRRAEELGVSLPSLELEVYRSIHEAFEEDLFEAISVEGSLADKDVVGGTAPRQVAGQLERWKERLK</sequence>
<feature type="non-terminal residue" evidence="2">
    <location>
        <position position="1"/>
    </location>
</feature>
<dbReference type="InterPro" id="IPR029419">
    <property type="entry name" value="Arg_succ_lyase_C"/>
</dbReference>
<protein>
    <recommendedName>
        <fullName evidence="1">Argininosuccinate lyase C-terminal domain-containing protein</fullName>
    </recommendedName>
</protein>
<dbReference type="GO" id="GO:0042450">
    <property type="term" value="P:L-arginine biosynthetic process via ornithine"/>
    <property type="evidence" value="ECO:0007669"/>
    <property type="project" value="InterPro"/>
</dbReference>
<dbReference type="GO" id="GO:0004056">
    <property type="term" value="F:argininosuccinate lyase activity"/>
    <property type="evidence" value="ECO:0007669"/>
    <property type="project" value="InterPro"/>
</dbReference>
<dbReference type="InterPro" id="IPR009049">
    <property type="entry name" value="Argininosuccinate_lyase"/>
</dbReference>
<proteinExistence type="predicted"/>
<evidence type="ECO:0000259" key="1">
    <source>
        <dbReference type="Pfam" id="PF14698"/>
    </source>
</evidence>
<organism evidence="2">
    <name type="scientific">marine metagenome</name>
    <dbReference type="NCBI Taxonomy" id="408172"/>
    <lineage>
        <taxon>unclassified sequences</taxon>
        <taxon>metagenomes</taxon>
        <taxon>ecological metagenomes</taxon>
    </lineage>
</organism>
<gene>
    <name evidence="2" type="ORF">METZ01_LOCUS514478</name>
</gene>
<dbReference type="Gene3D" id="1.20.200.10">
    <property type="entry name" value="Fumarase/aspartase (Central domain)"/>
    <property type="match status" value="1"/>
</dbReference>
<dbReference type="Gene3D" id="1.10.40.30">
    <property type="entry name" value="Fumarase/aspartase (C-terminal domain)"/>
    <property type="match status" value="1"/>
</dbReference>